<dbReference type="HOGENOM" id="CLU_010194_44_0_5"/>
<dbReference type="InterPro" id="IPR036291">
    <property type="entry name" value="NAD(P)-bd_dom_sf"/>
</dbReference>
<dbReference type="CDD" id="cd05327">
    <property type="entry name" value="retinol-DH_like_SDR_c_like"/>
    <property type="match status" value="1"/>
</dbReference>
<name>D7A578_ANCN5</name>
<organism evidence="4 5">
    <name type="scientific">Ancylobacter novellus (strain ATCC 8093 / DSM 506 / JCM 20403 / CCM 1077 / IAM 12100 / NBRC 12443 / NCIMB 10456)</name>
    <name type="common">Starkeya novella</name>
    <dbReference type="NCBI Taxonomy" id="639283"/>
    <lineage>
        <taxon>Bacteria</taxon>
        <taxon>Pseudomonadati</taxon>
        <taxon>Pseudomonadota</taxon>
        <taxon>Alphaproteobacteria</taxon>
        <taxon>Hyphomicrobiales</taxon>
        <taxon>Xanthobacteraceae</taxon>
        <taxon>Ancylobacter</taxon>
    </lineage>
</organism>
<dbReference type="PANTHER" id="PTHR24320:SF227">
    <property type="entry name" value="RETINOL DEHYDROGENASE 11"/>
    <property type="match status" value="1"/>
</dbReference>
<dbReference type="FunFam" id="3.40.50.720:FF:000594">
    <property type="entry name" value="Short-chain oxidoreductase"/>
    <property type="match status" value="1"/>
</dbReference>
<accession>D7A578</accession>
<comment type="similarity">
    <text evidence="1">Belongs to the short-chain dehydrogenases/reductases (SDR) family.</text>
</comment>
<evidence type="ECO:0000313" key="4">
    <source>
        <dbReference type="EMBL" id="ADH89966.1"/>
    </source>
</evidence>
<dbReference type="Gene3D" id="3.40.50.720">
    <property type="entry name" value="NAD(P)-binding Rossmann-like Domain"/>
    <property type="match status" value="1"/>
</dbReference>
<dbReference type="KEGG" id="sno:Snov_2677"/>
<dbReference type="AlphaFoldDB" id="D7A578"/>
<evidence type="ECO:0000256" key="2">
    <source>
        <dbReference type="ARBA" id="ARBA00023002"/>
    </source>
</evidence>
<dbReference type="GO" id="GO:0016491">
    <property type="term" value="F:oxidoreductase activity"/>
    <property type="evidence" value="ECO:0007669"/>
    <property type="project" value="UniProtKB-KW"/>
</dbReference>
<gene>
    <name evidence="4" type="ordered locus">Snov_2677</name>
</gene>
<dbReference type="PANTHER" id="PTHR24320">
    <property type="entry name" value="RETINOL DEHYDROGENASE"/>
    <property type="match status" value="1"/>
</dbReference>
<evidence type="ECO:0000256" key="1">
    <source>
        <dbReference type="ARBA" id="ARBA00006484"/>
    </source>
</evidence>
<dbReference type="InterPro" id="IPR002347">
    <property type="entry name" value="SDR_fam"/>
</dbReference>
<proteinExistence type="inferred from homology"/>
<dbReference type="Proteomes" id="UP000006633">
    <property type="component" value="Chromosome"/>
</dbReference>
<reference evidence="4 5" key="1">
    <citation type="journal article" date="2012" name="Stand. Genomic Sci.">
        <title>Complete genome sequence of the facultatively chemolithoautotrophic and methylotrophic alpha Proteobacterium Starkeya novella type strain (ATCC 8093(T)).</title>
        <authorList>
            <person name="Kappler U."/>
            <person name="Davenport K."/>
            <person name="Beatson S."/>
            <person name="Lucas S."/>
            <person name="Lapidus A."/>
            <person name="Copeland A."/>
            <person name="Berry K.W."/>
            <person name="Glavina Del Rio T."/>
            <person name="Hammon N."/>
            <person name="Dalin E."/>
            <person name="Tice H."/>
            <person name="Pitluck S."/>
            <person name="Richardson P."/>
            <person name="Bruce D."/>
            <person name="Goodwin L.A."/>
            <person name="Han C."/>
            <person name="Tapia R."/>
            <person name="Detter J.C."/>
            <person name="Chang Y.J."/>
            <person name="Jeffries C.D."/>
            <person name="Land M."/>
            <person name="Hauser L."/>
            <person name="Kyrpides N.C."/>
            <person name="Goker M."/>
            <person name="Ivanova N."/>
            <person name="Klenk H.P."/>
            <person name="Woyke T."/>
        </authorList>
    </citation>
    <scope>NUCLEOTIDE SEQUENCE [LARGE SCALE GENOMIC DNA]</scope>
    <source>
        <strain evidence="5">ATCC 8093 / DSM 506 / JCM 20403 / CCM 1077 / IAM 12100 / NBRC 12443 / NCIMB 10456</strain>
    </source>
</reference>
<dbReference type="Pfam" id="PF00106">
    <property type="entry name" value="adh_short"/>
    <property type="match status" value="1"/>
</dbReference>
<keyword evidence="2" id="KW-0560">Oxidoreductase</keyword>
<protein>
    <recommendedName>
        <fullName evidence="3">Probable oxidoreductase</fullName>
    </recommendedName>
</protein>
<keyword evidence="5" id="KW-1185">Reference proteome</keyword>
<dbReference type="PRINTS" id="PR00081">
    <property type="entry name" value="GDHRDH"/>
</dbReference>
<dbReference type="EMBL" id="CP002026">
    <property type="protein sequence ID" value="ADH89966.1"/>
    <property type="molecule type" value="Genomic_DNA"/>
</dbReference>
<evidence type="ECO:0000256" key="3">
    <source>
        <dbReference type="ARBA" id="ARBA00071493"/>
    </source>
</evidence>
<dbReference type="STRING" id="639283.Snov_2677"/>
<sequence>MALFTTPFGFSSTARDVLDQLDLTGRTMIVTGGASGIGIETVRALAAAGADVTIAARRVEAAEPVAATLRNATGNPVISVRPLDVADLASVRTFVRDWDRPVHALINNAGVMCIPTLERTREGHEMQFATNYLGHFALTLGLHRWLKEAGNARVVSVSSVGSLFGPILWDDIDFRFTGYDPLLAYAQSKTACILMSAGIAARWGGDGITSNALNPGAIATNLQRHTGGLRTPEHLRKTPEQGAATTVLLAASPLLEGLSGRYFDDCNEAVTVTERGTSRLSGVAPYAIDKDNAERLWTRASRMIDERS</sequence>
<evidence type="ECO:0000313" key="5">
    <source>
        <dbReference type="Proteomes" id="UP000006633"/>
    </source>
</evidence>
<dbReference type="RefSeq" id="WP_013167470.1">
    <property type="nucleotide sequence ID" value="NC_014217.1"/>
</dbReference>
<dbReference type="SUPFAM" id="SSF51735">
    <property type="entry name" value="NAD(P)-binding Rossmann-fold domains"/>
    <property type="match status" value="1"/>
</dbReference>
<dbReference type="eggNOG" id="COG1028">
    <property type="taxonomic scope" value="Bacteria"/>
</dbReference>